<proteinExistence type="predicted"/>
<feature type="domain" description="PpiC" evidence="7">
    <location>
        <begin position="128"/>
        <end position="219"/>
    </location>
</feature>
<dbReference type="PANTHER" id="PTHR47245">
    <property type="entry name" value="PEPTIDYLPROLYL ISOMERASE"/>
    <property type="match status" value="1"/>
</dbReference>
<dbReference type="PANTHER" id="PTHR47245:SF1">
    <property type="entry name" value="FOLDASE PROTEIN PRSA"/>
    <property type="match status" value="1"/>
</dbReference>
<dbReference type="EMBL" id="PVWJ01000069">
    <property type="protein sequence ID" value="PSB02207.1"/>
    <property type="molecule type" value="Genomic_DNA"/>
</dbReference>
<evidence type="ECO:0000313" key="9">
    <source>
        <dbReference type="Proteomes" id="UP000238762"/>
    </source>
</evidence>
<dbReference type="InterPro" id="IPR050245">
    <property type="entry name" value="PrsA_foldase"/>
</dbReference>
<dbReference type="RefSeq" id="WP_106289347.1">
    <property type="nucleotide sequence ID" value="NZ_CAWNTC010000089.1"/>
</dbReference>
<dbReference type="AlphaFoldDB" id="A0A2T1C228"/>
<dbReference type="PROSITE" id="PS50198">
    <property type="entry name" value="PPIC_PPIASE_2"/>
    <property type="match status" value="1"/>
</dbReference>
<dbReference type="OrthoDB" id="507969at2"/>
<dbReference type="InterPro" id="IPR027304">
    <property type="entry name" value="Trigger_fact/SurA_dom_sf"/>
</dbReference>
<reference evidence="8 9" key="2">
    <citation type="submission" date="2018-03" db="EMBL/GenBank/DDBJ databases">
        <title>The ancient ancestry and fast evolution of plastids.</title>
        <authorList>
            <person name="Moore K.R."/>
            <person name="Magnabosco C."/>
            <person name="Momper L."/>
            <person name="Gold D.A."/>
            <person name="Bosak T."/>
            <person name="Fournier G.P."/>
        </authorList>
    </citation>
    <scope>NUCLEOTIDE SEQUENCE [LARGE SCALE GENOMIC DNA]</scope>
    <source>
        <strain evidence="8 9">CCAP 1448/3</strain>
    </source>
</reference>
<gene>
    <name evidence="8" type="ORF">C7B64_14355</name>
</gene>
<evidence type="ECO:0000313" key="8">
    <source>
        <dbReference type="EMBL" id="PSB02207.1"/>
    </source>
</evidence>
<evidence type="ECO:0000259" key="7">
    <source>
        <dbReference type="PROSITE" id="PS50198"/>
    </source>
</evidence>
<keyword evidence="9" id="KW-1185">Reference proteome</keyword>
<dbReference type="Gene3D" id="3.10.50.40">
    <property type="match status" value="1"/>
</dbReference>
<accession>A0A2T1C228</accession>
<evidence type="ECO:0000256" key="2">
    <source>
        <dbReference type="ARBA" id="ARBA00013194"/>
    </source>
</evidence>
<comment type="catalytic activity">
    <reaction evidence="1">
        <text>[protein]-peptidylproline (omega=180) = [protein]-peptidylproline (omega=0)</text>
        <dbReference type="Rhea" id="RHEA:16237"/>
        <dbReference type="Rhea" id="RHEA-COMP:10747"/>
        <dbReference type="Rhea" id="RHEA-COMP:10748"/>
        <dbReference type="ChEBI" id="CHEBI:83833"/>
        <dbReference type="ChEBI" id="CHEBI:83834"/>
        <dbReference type="EC" id="5.2.1.8"/>
    </reaction>
</comment>
<dbReference type="InterPro" id="IPR000297">
    <property type="entry name" value="PPIase_PpiC"/>
</dbReference>
<comment type="caution">
    <text evidence="8">The sequence shown here is derived from an EMBL/GenBank/DDBJ whole genome shotgun (WGS) entry which is preliminary data.</text>
</comment>
<dbReference type="SUPFAM" id="SSF54534">
    <property type="entry name" value="FKBP-like"/>
    <property type="match status" value="1"/>
</dbReference>
<evidence type="ECO:0000256" key="4">
    <source>
        <dbReference type="ARBA" id="ARBA00023110"/>
    </source>
</evidence>
<evidence type="ECO:0000256" key="1">
    <source>
        <dbReference type="ARBA" id="ARBA00000971"/>
    </source>
</evidence>
<sequence>MTQALTLAKIQPPKVEPATDEAIANYLRYTCKIAEVAALVEQDAVIAKAAEELGIVVTDAELQAAGDEFRLKNQLLGASETLAWLARQGISAEDWTQGIRLKLLTQKLKEHLFLDAIDSHYLSYREEYRRAAFSQILVSELPEALQIVQTLRSGNTSFAAMAIEHSKAQPSAQHGGFVGIRFLSNLMPEIKAAIANVPEGEIINPIKTHLGYHILRVEKWFPPQLNESVRSEIMELLWQNWLKN</sequence>
<keyword evidence="3" id="KW-0732">Signal</keyword>
<name>A0A2T1C228_9CYAN</name>
<dbReference type="SUPFAM" id="SSF109998">
    <property type="entry name" value="Triger factor/SurA peptide-binding domain-like"/>
    <property type="match status" value="1"/>
</dbReference>
<reference evidence="8 9" key="1">
    <citation type="submission" date="2018-02" db="EMBL/GenBank/DDBJ databases">
        <authorList>
            <person name="Cohen D.B."/>
            <person name="Kent A.D."/>
        </authorList>
    </citation>
    <scope>NUCLEOTIDE SEQUENCE [LARGE SCALE GENOMIC DNA]</scope>
    <source>
        <strain evidence="8 9">CCAP 1448/3</strain>
    </source>
</reference>
<dbReference type="Pfam" id="PF00639">
    <property type="entry name" value="Rotamase"/>
    <property type="match status" value="1"/>
</dbReference>
<dbReference type="EC" id="5.2.1.8" evidence="2"/>
<organism evidence="8 9">
    <name type="scientific">Merismopedia glauca CCAP 1448/3</name>
    <dbReference type="NCBI Taxonomy" id="1296344"/>
    <lineage>
        <taxon>Bacteria</taxon>
        <taxon>Bacillati</taxon>
        <taxon>Cyanobacteriota</taxon>
        <taxon>Cyanophyceae</taxon>
        <taxon>Synechococcales</taxon>
        <taxon>Merismopediaceae</taxon>
        <taxon>Merismopedia</taxon>
    </lineage>
</organism>
<keyword evidence="4 6" id="KW-0697">Rotamase</keyword>
<dbReference type="InterPro" id="IPR046357">
    <property type="entry name" value="PPIase_dom_sf"/>
</dbReference>
<evidence type="ECO:0000256" key="6">
    <source>
        <dbReference type="PROSITE-ProRule" id="PRU00278"/>
    </source>
</evidence>
<dbReference type="Gene3D" id="1.10.4030.10">
    <property type="entry name" value="Porin chaperone SurA, peptide-binding domain"/>
    <property type="match status" value="1"/>
</dbReference>
<dbReference type="GO" id="GO:0003755">
    <property type="term" value="F:peptidyl-prolyl cis-trans isomerase activity"/>
    <property type="evidence" value="ECO:0007669"/>
    <property type="project" value="UniProtKB-KW"/>
</dbReference>
<keyword evidence="5 6" id="KW-0413">Isomerase</keyword>
<dbReference type="Proteomes" id="UP000238762">
    <property type="component" value="Unassembled WGS sequence"/>
</dbReference>
<evidence type="ECO:0000256" key="5">
    <source>
        <dbReference type="ARBA" id="ARBA00023235"/>
    </source>
</evidence>
<protein>
    <recommendedName>
        <fullName evidence="2">peptidylprolyl isomerase</fullName>
        <ecNumber evidence="2">5.2.1.8</ecNumber>
    </recommendedName>
</protein>
<evidence type="ECO:0000256" key="3">
    <source>
        <dbReference type="ARBA" id="ARBA00022729"/>
    </source>
</evidence>